<dbReference type="InterPro" id="IPR046164">
    <property type="entry name" value="DUF6166"/>
</dbReference>
<comment type="caution">
    <text evidence="1">The sequence shown here is derived from an EMBL/GenBank/DDBJ whole genome shotgun (WGS) entry which is preliminary data.</text>
</comment>
<reference evidence="1" key="1">
    <citation type="journal article" date="2014" name="Front. Microbiol.">
        <title>High frequency of phylogenetically diverse reductive dehalogenase-homologous genes in deep subseafloor sedimentary metagenomes.</title>
        <authorList>
            <person name="Kawai M."/>
            <person name="Futagami T."/>
            <person name="Toyoda A."/>
            <person name="Takaki Y."/>
            <person name="Nishi S."/>
            <person name="Hori S."/>
            <person name="Arai W."/>
            <person name="Tsubouchi T."/>
            <person name="Morono Y."/>
            <person name="Uchiyama I."/>
            <person name="Ito T."/>
            <person name="Fujiyama A."/>
            <person name="Inagaki F."/>
            <person name="Takami H."/>
        </authorList>
    </citation>
    <scope>NUCLEOTIDE SEQUENCE</scope>
    <source>
        <strain evidence="1">Expedition CK06-06</strain>
    </source>
</reference>
<name>X1VAJ6_9ZZZZ</name>
<dbReference type="EMBL" id="BARW01032166">
    <property type="protein sequence ID" value="GAJ10271.1"/>
    <property type="molecule type" value="Genomic_DNA"/>
</dbReference>
<dbReference type="Pfam" id="PF19663">
    <property type="entry name" value="DUF6166"/>
    <property type="match status" value="1"/>
</dbReference>
<organism evidence="1">
    <name type="scientific">marine sediment metagenome</name>
    <dbReference type="NCBI Taxonomy" id="412755"/>
    <lineage>
        <taxon>unclassified sequences</taxon>
        <taxon>metagenomes</taxon>
        <taxon>ecological metagenomes</taxon>
    </lineage>
</organism>
<dbReference type="AlphaFoldDB" id="X1VAJ6"/>
<proteinExistence type="predicted"/>
<accession>X1VAJ6</accession>
<evidence type="ECO:0000313" key="1">
    <source>
        <dbReference type="EMBL" id="GAJ10271.1"/>
    </source>
</evidence>
<sequence>MKIKGDWRTRRVWINGKELLPGRSQKIANHSPDGFNWGYGGSGPAQLALAILLRFLTRGKALSRYQQFKWDVIARLPRSDFEIEVDPKNIGGQN</sequence>
<protein>
    <submittedName>
        <fullName evidence="1">Uncharacterized protein</fullName>
    </submittedName>
</protein>
<gene>
    <name evidence="1" type="ORF">S12H4_50972</name>
</gene>